<dbReference type="AlphaFoldDB" id="A0A9J5XUH1"/>
<organism evidence="1 2">
    <name type="scientific">Solanum commersonii</name>
    <name type="common">Commerson's wild potato</name>
    <name type="synonym">Commerson's nightshade</name>
    <dbReference type="NCBI Taxonomy" id="4109"/>
    <lineage>
        <taxon>Eukaryota</taxon>
        <taxon>Viridiplantae</taxon>
        <taxon>Streptophyta</taxon>
        <taxon>Embryophyta</taxon>
        <taxon>Tracheophyta</taxon>
        <taxon>Spermatophyta</taxon>
        <taxon>Magnoliopsida</taxon>
        <taxon>eudicotyledons</taxon>
        <taxon>Gunneridae</taxon>
        <taxon>Pentapetalae</taxon>
        <taxon>asterids</taxon>
        <taxon>lamiids</taxon>
        <taxon>Solanales</taxon>
        <taxon>Solanaceae</taxon>
        <taxon>Solanoideae</taxon>
        <taxon>Solaneae</taxon>
        <taxon>Solanum</taxon>
    </lineage>
</organism>
<gene>
    <name evidence="1" type="ORF">H5410_041338</name>
</gene>
<evidence type="ECO:0000313" key="2">
    <source>
        <dbReference type="Proteomes" id="UP000824120"/>
    </source>
</evidence>
<proteinExistence type="predicted"/>
<comment type="caution">
    <text evidence="1">The sequence shown here is derived from an EMBL/GenBank/DDBJ whole genome shotgun (WGS) entry which is preliminary data.</text>
</comment>
<accession>A0A9J5XUH1</accession>
<keyword evidence="2" id="KW-1185">Reference proteome</keyword>
<evidence type="ECO:0000313" key="1">
    <source>
        <dbReference type="EMBL" id="KAG5590824.1"/>
    </source>
</evidence>
<name>A0A9J5XUH1_SOLCO</name>
<sequence>MSSKKRFLEEAGMREQLIYCVAPTQGKTFGEENCCKGEKLLLTNQSSKVNIVLSSNDAYGLNNFNSKWFLDSAMPVGKRFIQRPRISINMFL</sequence>
<dbReference type="Proteomes" id="UP000824120">
    <property type="component" value="Chromosome 8"/>
</dbReference>
<protein>
    <submittedName>
        <fullName evidence="1">Uncharacterized protein</fullName>
    </submittedName>
</protein>
<dbReference type="EMBL" id="JACXVP010000008">
    <property type="protein sequence ID" value="KAG5590824.1"/>
    <property type="molecule type" value="Genomic_DNA"/>
</dbReference>
<reference evidence="1 2" key="1">
    <citation type="submission" date="2020-09" db="EMBL/GenBank/DDBJ databases">
        <title>De no assembly of potato wild relative species, Solanum commersonii.</title>
        <authorList>
            <person name="Cho K."/>
        </authorList>
    </citation>
    <scope>NUCLEOTIDE SEQUENCE [LARGE SCALE GENOMIC DNA]</scope>
    <source>
        <strain evidence="1">LZ3.2</strain>
        <tissue evidence="1">Leaf</tissue>
    </source>
</reference>